<proteinExistence type="predicted"/>
<dbReference type="EMBL" id="BTGU01003541">
    <property type="protein sequence ID" value="GMN33760.1"/>
    <property type="molecule type" value="Genomic_DNA"/>
</dbReference>
<evidence type="ECO:0000313" key="2">
    <source>
        <dbReference type="Proteomes" id="UP001187192"/>
    </source>
</evidence>
<name>A0AA88CVS7_FICCA</name>
<dbReference type="AlphaFoldDB" id="A0AA88CVS7"/>
<sequence length="39" mass="4398">MRMIFFIADCGTGVVTSPVKVAEFTRMIAGIYGRFAVWR</sequence>
<reference evidence="1" key="1">
    <citation type="submission" date="2023-07" db="EMBL/GenBank/DDBJ databases">
        <title>draft genome sequence of fig (Ficus carica).</title>
        <authorList>
            <person name="Takahashi T."/>
            <person name="Nishimura K."/>
        </authorList>
    </citation>
    <scope>NUCLEOTIDE SEQUENCE</scope>
</reference>
<gene>
    <name evidence="1" type="ORF">TIFTF001_044833</name>
</gene>
<comment type="caution">
    <text evidence="1">The sequence shown here is derived from an EMBL/GenBank/DDBJ whole genome shotgun (WGS) entry which is preliminary data.</text>
</comment>
<organism evidence="1 2">
    <name type="scientific">Ficus carica</name>
    <name type="common">Common fig</name>
    <dbReference type="NCBI Taxonomy" id="3494"/>
    <lineage>
        <taxon>Eukaryota</taxon>
        <taxon>Viridiplantae</taxon>
        <taxon>Streptophyta</taxon>
        <taxon>Embryophyta</taxon>
        <taxon>Tracheophyta</taxon>
        <taxon>Spermatophyta</taxon>
        <taxon>Magnoliopsida</taxon>
        <taxon>eudicotyledons</taxon>
        <taxon>Gunneridae</taxon>
        <taxon>Pentapetalae</taxon>
        <taxon>rosids</taxon>
        <taxon>fabids</taxon>
        <taxon>Rosales</taxon>
        <taxon>Moraceae</taxon>
        <taxon>Ficeae</taxon>
        <taxon>Ficus</taxon>
    </lineage>
</organism>
<keyword evidence="2" id="KW-1185">Reference proteome</keyword>
<accession>A0AA88CVS7</accession>
<evidence type="ECO:0000313" key="1">
    <source>
        <dbReference type="EMBL" id="GMN33760.1"/>
    </source>
</evidence>
<dbReference type="Proteomes" id="UP001187192">
    <property type="component" value="Unassembled WGS sequence"/>
</dbReference>
<protein>
    <submittedName>
        <fullName evidence="1">Uncharacterized protein</fullName>
    </submittedName>
</protein>